<dbReference type="EMBL" id="CM010721">
    <property type="protein sequence ID" value="RZC70405.1"/>
    <property type="molecule type" value="Genomic_DNA"/>
</dbReference>
<feature type="compositionally biased region" description="Low complexity" evidence="1">
    <location>
        <begin position="16"/>
        <end position="29"/>
    </location>
</feature>
<feature type="region of interest" description="Disordered" evidence="1">
    <location>
        <begin position="1"/>
        <end position="29"/>
    </location>
</feature>
<reference evidence="2 3" key="1">
    <citation type="journal article" date="2018" name="Science">
        <title>The opium poppy genome and morphinan production.</title>
        <authorList>
            <person name="Guo L."/>
            <person name="Winzer T."/>
            <person name="Yang X."/>
            <person name="Li Y."/>
            <person name="Ning Z."/>
            <person name="He Z."/>
            <person name="Teodor R."/>
            <person name="Lu Y."/>
            <person name="Bowser T.A."/>
            <person name="Graham I.A."/>
            <person name="Ye K."/>
        </authorList>
    </citation>
    <scope>NUCLEOTIDE SEQUENCE [LARGE SCALE GENOMIC DNA]</scope>
    <source>
        <strain evidence="3">cv. HN1</strain>
        <tissue evidence="2">Leaves</tissue>
    </source>
</reference>
<sequence>MVKSDATGSNHSFSWSATGDASAAGDDLY</sequence>
<organism evidence="2 3">
    <name type="scientific">Papaver somniferum</name>
    <name type="common">Opium poppy</name>
    <dbReference type="NCBI Taxonomy" id="3469"/>
    <lineage>
        <taxon>Eukaryota</taxon>
        <taxon>Viridiplantae</taxon>
        <taxon>Streptophyta</taxon>
        <taxon>Embryophyta</taxon>
        <taxon>Tracheophyta</taxon>
        <taxon>Spermatophyta</taxon>
        <taxon>Magnoliopsida</taxon>
        <taxon>Ranunculales</taxon>
        <taxon>Papaveraceae</taxon>
        <taxon>Papaveroideae</taxon>
        <taxon>Papaver</taxon>
    </lineage>
</organism>
<accession>A0A4Y7KEQ6</accession>
<evidence type="ECO:0000313" key="2">
    <source>
        <dbReference type="EMBL" id="RZC70405.1"/>
    </source>
</evidence>
<gene>
    <name evidence="2" type="ORF">C5167_033520</name>
</gene>
<evidence type="ECO:0000313" key="3">
    <source>
        <dbReference type="Proteomes" id="UP000316621"/>
    </source>
</evidence>
<protein>
    <submittedName>
        <fullName evidence="2">Uncharacterized protein</fullName>
    </submittedName>
</protein>
<dbReference type="AlphaFoldDB" id="A0A4Y7KEQ6"/>
<dbReference type="Gramene" id="RZC70405">
    <property type="protein sequence ID" value="RZC70405"/>
    <property type="gene ID" value="C5167_033520"/>
</dbReference>
<name>A0A4Y7KEQ6_PAPSO</name>
<keyword evidence="3" id="KW-1185">Reference proteome</keyword>
<evidence type="ECO:0000256" key="1">
    <source>
        <dbReference type="SAM" id="MobiDB-lite"/>
    </source>
</evidence>
<dbReference type="Proteomes" id="UP000316621">
    <property type="component" value="Chromosome 7"/>
</dbReference>
<proteinExistence type="predicted"/>
<feature type="compositionally biased region" description="Polar residues" evidence="1">
    <location>
        <begin position="1"/>
        <end position="15"/>
    </location>
</feature>